<dbReference type="GO" id="GO:0042956">
    <property type="term" value="P:maltodextrin transmembrane transport"/>
    <property type="evidence" value="ECO:0007669"/>
    <property type="project" value="TreeGrafter"/>
</dbReference>
<comment type="similarity">
    <text evidence="1 5">Belongs to the bacterial solute-binding protein 1 family.</text>
</comment>
<name>A0AAW6QC68_9PAST</name>
<sequence length="402" mass="43982">MKLNCNSKTLFCSLLSGAIAFCSFSVSAKFEEGKLVVWGGGKGHTVIAQIGRQFEKDTGVPVKVENPGKLEEDYAQLASNGAGPDIIIYAHDRFGGYAKAGLLAELNPSQTFKDKFAKFSWDAETYEGKIIGYPMAIESLSLIYNKDLLPTPPKTWEEIPALDKELMKNKGKHAISWNLAEPYFNWPLIAAAGGYAFKFENGSYNVNDIGVNNEGSQKGLQFLVDFVKNKHIASDMDRQIAETQFVKGDVAMIINGPWAWSNLDSAKMNYGVTTLPTFEGKPSKPFVGIVSVGINSASPNKDLAVEFIENYLLTEESLATINKTNTLGAIPLLSLQEKLSSDPRVEATMINAENGEIMPNIPQMTAFWYAENSAIKNAVIGRQTVKQALDEAASRIRSGITK</sequence>
<feature type="chain" id="PRO_5043095829" description="Maltodextrin-binding protein" evidence="5">
    <location>
        <begin position="29"/>
        <end position="402"/>
    </location>
</feature>
<organism evidence="7 8">
    <name type="scientific">Exercitatus varius</name>
    <dbReference type="NCBI Taxonomy" id="67857"/>
    <lineage>
        <taxon>Bacteria</taxon>
        <taxon>Pseudomonadati</taxon>
        <taxon>Pseudomonadota</taxon>
        <taxon>Gammaproteobacteria</taxon>
        <taxon>Pasteurellales</taxon>
        <taxon>Pasteurellaceae</taxon>
        <taxon>Exercitatus</taxon>
    </lineage>
</organism>
<dbReference type="GO" id="GO:0015144">
    <property type="term" value="F:carbohydrate transmembrane transporter activity"/>
    <property type="evidence" value="ECO:0007669"/>
    <property type="project" value="InterPro"/>
</dbReference>
<accession>A0AAW6QC68</accession>
<comment type="subcellular location">
    <subcellularLocation>
        <location evidence="5">Periplasm</location>
    </subcellularLocation>
</comment>
<dbReference type="GO" id="GO:0055052">
    <property type="term" value="C:ATP-binding cassette (ABC) transporter complex, substrate-binding subunit-containing"/>
    <property type="evidence" value="ECO:0007669"/>
    <property type="project" value="TreeGrafter"/>
</dbReference>
<comment type="function">
    <text evidence="5">Part of the ABC transporter complex MalEFGK involved in maltose/maltodextrin import. Binds maltose and higher maltodextrins.</text>
</comment>
<keyword evidence="4 5" id="KW-0732">Signal</keyword>
<dbReference type="Gene3D" id="3.40.190.10">
    <property type="entry name" value="Periplasmic binding protein-like II"/>
    <property type="match status" value="2"/>
</dbReference>
<keyword evidence="5" id="KW-0574">Periplasm</keyword>
<proteinExistence type="inferred from homology"/>
<dbReference type="AlphaFoldDB" id="A0AAW6QC68"/>
<dbReference type="Proteomes" id="UP001214976">
    <property type="component" value="Unassembled WGS sequence"/>
</dbReference>
<dbReference type="GO" id="GO:1901982">
    <property type="term" value="F:maltose binding"/>
    <property type="evidence" value="ECO:0007669"/>
    <property type="project" value="TreeGrafter"/>
</dbReference>
<evidence type="ECO:0000313" key="7">
    <source>
        <dbReference type="EMBL" id="MDG2950121.1"/>
    </source>
</evidence>
<feature type="signal peptide" evidence="5">
    <location>
        <begin position="1"/>
        <end position="28"/>
    </location>
</feature>
<gene>
    <name evidence="7" type="primary">malE</name>
    <name evidence="7" type="ORF">P7M15_06240</name>
    <name evidence="6" type="ORF">P7M32_07755</name>
</gene>
<comment type="caution">
    <text evidence="7">The sequence shown here is derived from an EMBL/GenBank/DDBJ whole genome shotgun (WGS) entry which is preliminary data.</text>
</comment>
<evidence type="ECO:0000256" key="4">
    <source>
        <dbReference type="ARBA" id="ARBA00022729"/>
    </source>
</evidence>
<dbReference type="EMBL" id="JARQTX010000007">
    <property type="protein sequence ID" value="MDG2946324.1"/>
    <property type="molecule type" value="Genomic_DNA"/>
</dbReference>
<evidence type="ECO:0000313" key="8">
    <source>
        <dbReference type="Proteomes" id="UP001214976"/>
    </source>
</evidence>
<dbReference type="InterPro" id="IPR006059">
    <property type="entry name" value="SBP"/>
</dbReference>
<dbReference type="PRINTS" id="PR00181">
    <property type="entry name" value="MALTOSEBP"/>
</dbReference>
<dbReference type="GO" id="GO:0015768">
    <property type="term" value="P:maltose transport"/>
    <property type="evidence" value="ECO:0007669"/>
    <property type="project" value="TreeGrafter"/>
</dbReference>
<dbReference type="RefSeq" id="WP_317477192.1">
    <property type="nucleotide sequence ID" value="NZ_JARQTQ010000005.1"/>
</dbReference>
<keyword evidence="2 5" id="KW-0813">Transport</keyword>
<dbReference type="NCBIfam" id="NF007011">
    <property type="entry name" value="PRK09474.1"/>
    <property type="match status" value="1"/>
</dbReference>
<dbReference type="Proteomes" id="UP001216057">
    <property type="component" value="Unassembled WGS sequence"/>
</dbReference>
<protein>
    <recommendedName>
        <fullName evidence="5">Maltodextrin-binding protein</fullName>
    </recommendedName>
</protein>
<evidence type="ECO:0000256" key="5">
    <source>
        <dbReference type="RuleBase" id="RU365005"/>
    </source>
</evidence>
<keyword evidence="9" id="KW-1185">Reference proteome</keyword>
<dbReference type="Pfam" id="PF13416">
    <property type="entry name" value="SBP_bac_8"/>
    <property type="match status" value="1"/>
</dbReference>
<dbReference type="SUPFAM" id="SSF53850">
    <property type="entry name" value="Periplasmic binding protein-like II"/>
    <property type="match status" value="1"/>
</dbReference>
<dbReference type="EMBL" id="JARQTW010000009">
    <property type="protein sequence ID" value="MDG2950121.1"/>
    <property type="molecule type" value="Genomic_DNA"/>
</dbReference>
<dbReference type="GO" id="GO:0042597">
    <property type="term" value="C:periplasmic space"/>
    <property type="evidence" value="ECO:0007669"/>
    <property type="project" value="UniProtKB-SubCell"/>
</dbReference>
<evidence type="ECO:0000256" key="2">
    <source>
        <dbReference type="ARBA" id="ARBA00022448"/>
    </source>
</evidence>
<evidence type="ECO:0000313" key="6">
    <source>
        <dbReference type="EMBL" id="MDG2946324.1"/>
    </source>
</evidence>
<dbReference type="InterPro" id="IPR006060">
    <property type="entry name" value="Maltose/Cyclodextrin-bd"/>
</dbReference>
<evidence type="ECO:0000256" key="1">
    <source>
        <dbReference type="ARBA" id="ARBA00008520"/>
    </source>
</evidence>
<evidence type="ECO:0000313" key="9">
    <source>
        <dbReference type="Proteomes" id="UP001216057"/>
    </source>
</evidence>
<dbReference type="PANTHER" id="PTHR30061:SF50">
    <property type="entry name" value="MALTOSE_MALTODEXTRIN-BINDING PERIPLASMIC PROTEIN"/>
    <property type="match status" value="1"/>
</dbReference>
<evidence type="ECO:0000256" key="3">
    <source>
        <dbReference type="ARBA" id="ARBA00022597"/>
    </source>
</evidence>
<keyword evidence="3 5" id="KW-0762">Sugar transport</keyword>
<reference evidence="7 9" key="1">
    <citation type="submission" date="2023-03" db="EMBL/GenBank/DDBJ databases">
        <title>Classification of Bisgaard taxon 6 and taxon 10 as Exercitatus varius gen. nov., spec. nov.</title>
        <authorList>
            <person name="Christensen H."/>
        </authorList>
    </citation>
    <scope>NUCLEOTIDE SEQUENCE</scope>
    <source>
        <strain evidence="6 9">23350_01</strain>
        <strain evidence="7">86116</strain>
    </source>
</reference>
<dbReference type="PANTHER" id="PTHR30061">
    <property type="entry name" value="MALTOSE-BINDING PERIPLASMIC PROTEIN"/>
    <property type="match status" value="1"/>
</dbReference>